<dbReference type="PANTHER" id="PTHR43874:SF19">
    <property type="entry name" value="RESPONSE REGULATOR 23-RELATED"/>
    <property type="match status" value="1"/>
</dbReference>
<evidence type="ECO:0000256" key="2">
    <source>
        <dbReference type="ARBA" id="ARBA00023012"/>
    </source>
</evidence>
<name>A0A7J8MHE3_9ROSI</name>
<comment type="subcellular location">
    <subcellularLocation>
        <location evidence="1">Nucleus</location>
    </subcellularLocation>
</comment>
<dbReference type="InterPro" id="IPR011006">
    <property type="entry name" value="CheY-like_superfamily"/>
</dbReference>
<dbReference type="Gene3D" id="3.40.50.2300">
    <property type="match status" value="1"/>
</dbReference>
<dbReference type="EMBL" id="JABEZX010000008">
    <property type="protein sequence ID" value="MBA0564155.1"/>
    <property type="molecule type" value="Genomic_DNA"/>
</dbReference>
<feature type="non-terminal residue" evidence="9">
    <location>
        <position position="1"/>
    </location>
</feature>
<dbReference type="Proteomes" id="UP000593572">
    <property type="component" value="Unassembled WGS sequence"/>
</dbReference>
<dbReference type="InterPro" id="IPR001789">
    <property type="entry name" value="Sig_transdc_resp-reg_receiver"/>
</dbReference>
<sequence length="456" mass="49231">MKITILVVDDDSTSLAIVSAMLREFRYEVTSVKTPAAALSVLRSNPSIDLVVTDLHMPGMNGIELQKRINKEFKLPVIIMSSDEDENVMLESLAGGAVFFIVKPVDPVGLKNVWQYAVAAKKGKSLLIEDMDRESSSSSPAEGKLSLGGNTKSVSSVNNEKNDPKNGSKRKVASGKGRDKDDNDDESKSPPPKKTKKPKIVWTNKLHNQFLEALSQIGLERAVPKKILERMNSTGLTRENVASHLQKYRIFLKRLAERGCFASKTVIDRFLKSNFAAGHPLLLKTAQEYSRLEHMERLRVLASYPGLRESLMGHSSTGNVPLFYSHPGASSSNAAQQPLGYGQSRLLSNQTNQPLFPGSGNMLNNPYLNNHLGYGNGNGNGIRSSSSLNGGGGFSSGLLNGGNSSLTYPNQVQARPDFYNAGPSSSSPFRFGSAGFHSSGSTLGNGLFGSSSSSYP</sequence>
<dbReference type="PROSITE" id="PS50110">
    <property type="entry name" value="RESPONSE_REGULATORY"/>
    <property type="match status" value="1"/>
</dbReference>
<dbReference type="SMART" id="SM00448">
    <property type="entry name" value="REC"/>
    <property type="match status" value="1"/>
</dbReference>
<dbReference type="Pfam" id="PF00072">
    <property type="entry name" value="Response_reg"/>
    <property type="match status" value="1"/>
</dbReference>
<dbReference type="FunFam" id="1.10.10.60:FF:000007">
    <property type="entry name" value="Two-component response regulator"/>
    <property type="match status" value="1"/>
</dbReference>
<keyword evidence="6" id="KW-0597">Phosphoprotein</keyword>
<keyword evidence="5" id="KW-0539">Nucleus</keyword>
<dbReference type="Pfam" id="PF00249">
    <property type="entry name" value="Myb_DNA-binding"/>
    <property type="match status" value="1"/>
</dbReference>
<reference evidence="9 10" key="1">
    <citation type="journal article" date="2019" name="Genome Biol. Evol.">
        <title>Insights into the evolution of the New World diploid cottons (Gossypium, subgenus Houzingenia) based on genome sequencing.</title>
        <authorList>
            <person name="Grover C.E."/>
            <person name="Arick M.A. 2nd"/>
            <person name="Thrash A."/>
            <person name="Conover J.L."/>
            <person name="Sanders W.S."/>
            <person name="Peterson D.G."/>
            <person name="Frelichowski J.E."/>
            <person name="Scheffler J.A."/>
            <person name="Scheffler B.E."/>
            <person name="Wendel J.F."/>
        </authorList>
    </citation>
    <scope>NUCLEOTIDE SEQUENCE [LARGE SCALE GENOMIC DNA]</scope>
    <source>
        <strain evidence="9">157</strain>
        <tissue evidence="9">Leaf</tissue>
    </source>
</reference>
<protein>
    <recommendedName>
        <fullName evidence="8">Response regulatory domain-containing protein</fullName>
    </recommendedName>
</protein>
<dbReference type="InterPro" id="IPR001005">
    <property type="entry name" value="SANT/Myb"/>
</dbReference>
<gene>
    <name evidence="9" type="ORF">Golob_009112</name>
</gene>
<dbReference type="SUPFAM" id="SSF46689">
    <property type="entry name" value="Homeodomain-like"/>
    <property type="match status" value="1"/>
</dbReference>
<evidence type="ECO:0000256" key="1">
    <source>
        <dbReference type="ARBA" id="ARBA00004123"/>
    </source>
</evidence>
<evidence type="ECO:0000256" key="6">
    <source>
        <dbReference type="PROSITE-ProRule" id="PRU00169"/>
    </source>
</evidence>
<feature type="domain" description="Response regulatory" evidence="8">
    <location>
        <begin position="4"/>
        <end position="118"/>
    </location>
</feature>
<dbReference type="GO" id="GO:0003677">
    <property type="term" value="F:DNA binding"/>
    <property type="evidence" value="ECO:0007669"/>
    <property type="project" value="InterPro"/>
</dbReference>
<evidence type="ECO:0000256" key="3">
    <source>
        <dbReference type="ARBA" id="ARBA00023015"/>
    </source>
</evidence>
<keyword evidence="4" id="KW-0804">Transcription</keyword>
<feature type="modified residue" description="4-aspartylphosphate" evidence="6">
    <location>
        <position position="54"/>
    </location>
</feature>
<evidence type="ECO:0000256" key="7">
    <source>
        <dbReference type="SAM" id="MobiDB-lite"/>
    </source>
</evidence>
<keyword evidence="10" id="KW-1185">Reference proteome</keyword>
<comment type="caution">
    <text evidence="9">The sequence shown here is derived from an EMBL/GenBank/DDBJ whole genome shotgun (WGS) entry which is preliminary data.</text>
</comment>
<dbReference type="GO" id="GO:0000160">
    <property type="term" value="P:phosphorelay signal transduction system"/>
    <property type="evidence" value="ECO:0007669"/>
    <property type="project" value="UniProtKB-KW"/>
</dbReference>
<dbReference type="SUPFAM" id="SSF52172">
    <property type="entry name" value="CheY-like"/>
    <property type="match status" value="1"/>
</dbReference>
<dbReference type="InterPro" id="IPR006447">
    <property type="entry name" value="Myb_dom_plants"/>
</dbReference>
<dbReference type="Gene3D" id="1.10.10.60">
    <property type="entry name" value="Homeodomain-like"/>
    <property type="match status" value="1"/>
</dbReference>
<evidence type="ECO:0000259" key="8">
    <source>
        <dbReference type="PROSITE" id="PS50110"/>
    </source>
</evidence>
<proteinExistence type="predicted"/>
<dbReference type="CDD" id="cd17584">
    <property type="entry name" value="REC_typeB_ARR-like"/>
    <property type="match status" value="1"/>
</dbReference>
<dbReference type="InterPro" id="IPR045279">
    <property type="entry name" value="ARR-like"/>
</dbReference>
<evidence type="ECO:0000256" key="5">
    <source>
        <dbReference type="ARBA" id="ARBA00023242"/>
    </source>
</evidence>
<feature type="region of interest" description="Disordered" evidence="7">
    <location>
        <begin position="131"/>
        <end position="201"/>
    </location>
</feature>
<accession>A0A7J8MHE3</accession>
<evidence type="ECO:0000256" key="4">
    <source>
        <dbReference type="ARBA" id="ARBA00023163"/>
    </source>
</evidence>
<dbReference type="GO" id="GO:0009736">
    <property type="term" value="P:cytokinin-activated signaling pathway"/>
    <property type="evidence" value="ECO:0007669"/>
    <property type="project" value="InterPro"/>
</dbReference>
<keyword evidence="3" id="KW-0805">Transcription regulation</keyword>
<dbReference type="GO" id="GO:0005634">
    <property type="term" value="C:nucleus"/>
    <property type="evidence" value="ECO:0007669"/>
    <property type="project" value="UniProtKB-SubCell"/>
</dbReference>
<dbReference type="AlphaFoldDB" id="A0A7J8MHE3"/>
<dbReference type="InterPro" id="IPR009057">
    <property type="entry name" value="Homeodomain-like_sf"/>
</dbReference>
<dbReference type="PANTHER" id="PTHR43874">
    <property type="entry name" value="TWO-COMPONENT RESPONSE REGULATOR"/>
    <property type="match status" value="1"/>
</dbReference>
<evidence type="ECO:0000313" key="10">
    <source>
        <dbReference type="Proteomes" id="UP000593572"/>
    </source>
</evidence>
<feature type="compositionally biased region" description="Polar residues" evidence="7">
    <location>
        <begin position="148"/>
        <end position="159"/>
    </location>
</feature>
<evidence type="ECO:0000313" key="9">
    <source>
        <dbReference type="EMBL" id="MBA0564155.1"/>
    </source>
</evidence>
<keyword evidence="2" id="KW-0902">Two-component regulatory system</keyword>
<dbReference type="NCBIfam" id="TIGR01557">
    <property type="entry name" value="myb_SHAQKYF"/>
    <property type="match status" value="1"/>
</dbReference>
<organism evidence="9 10">
    <name type="scientific">Gossypium lobatum</name>
    <dbReference type="NCBI Taxonomy" id="34289"/>
    <lineage>
        <taxon>Eukaryota</taxon>
        <taxon>Viridiplantae</taxon>
        <taxon>Streptophyta</taxon>
        <taxon>Embryophyta</taxon>
        <taxon>Tracheophyta</taxon>
        <taxon>Spermatophyta</taxon>
        <taxon>Magnoliopsida</taxon>
        <taxon>eudicotyledons</taxon>
        <taxon>Gunneridae</taxon>
        <taxon>Pentapetalae</taxon>
        <taxon>rosids</taxon>
        <taxon>malvids</taxon>
        <taxon>Malvales</taxon>
        <taxon>Malvaceae</taxon>
        <taxon>Malvoideae</taxon>
        <taxon>Gossypium</taxon>
    </lineage>
</organism>